<evidence type="ECO:0000313" key="1">
    <source>
        <dbReference type="EMBL" id="KRX29958.1"/>
    </source>
</evidence>
<evidence type="ECO:0000313" key="2">
    <source>
        <dbReference type="Proteomes" id="UP000055048"/>
    </source>
</evidence>
<protein>
    <submittedName>
        <fullName evidence="1">Uncharacterized protein</fullName>
    </submittedName>
</protein>
<comment type="caution">
    <text evidence="1">The sequence shown here is derived from an EMBL/GenBank/DDBJ whole genome shotgun (WGS) entry which is preliminary data.</text>
</comment>
<reference evidence="1 2" key="1">
    <citation type="submission" date="2015-01" db="EMBL/GenBank/DDBJ databases">
        <title>Evolution of Trichinella species and genotypes.</title>
        <authorList>
            <person name="Korhonen P.K."/>
            <person name="Edoardo P."/>
            <person name="Giuseppe L.R."/>
            <person name="Gasser R.B."/>
        </authorList>
    </citation>
    <scope>NUCLEOTIDE SEQUENCE [LARGE SCALE GENOMIC DNA]</scope>
    <source>
        <strain evidence="1">ISS417</strain>
    </source>
</reference>
<proteinExistence type="predicted"/>
<organism evidence="1 2">
    <name type="scientific">Trichinella murrelli</name>
    <dbReference type="NCBI Taxonomy" id="144512"/>
    <lineage>
        <taxon>Eukaryota</taxon>
        <taxon>Metazoa</taxon>
        <taxon>Ecdysozoa</taxon>
        <taxon>Nematoda</taxon>
        <taxon>Enoplea</taxon>
        <taxon>Dorylaimia</taxon>
        <taxon>Trichinellida</taxon>
        <taxon>Trichinellidae</taxon>
        <taxon>Trichinella</taxon>
    </lineage>
</organism>
<dbReference type="Proteomes" id="UP000055048">
    <property type="component" value="Unassembled WGS sequence"/>
</dbReference>
<name>A0A0V0STS9_9BILA</name>
<accession>A0A0V0STS9</accession>
<dbReference type="AlphaFoldDB" id="A0A0V0STS9"/>
<sequence length="55" mass="6242">MKVLHYLLKPVSTHCIRDASPRSSTQLSENSTYILRHSREIPQQYVSEGLNGSNV</sequence>
<dbReference type="EMBL" id="JYDJ01002851">
    <property type="protein sequence ID" value="KRX29958.1"/>
    <property type="molecule type" value="Genomic_DNA"/>
</dbReference>
<gene>
    <name evidence="1" type="ORF">T05_12867</name>
</gene>
<keyword evidence="2" id="KW-1185">Reference proteome</keyword>